<evidence type="ECO:0000256" key="1">
    <source>
        <dbReference type="SAM" id="MobiDB-lite"/>
    </source>
</evidence>
<reference evidence="2 3" key="1">
    <citation type="submission" date="2021-01" db="EMBL/GenBank/DDBJ databases">
        <title>Actinoplanes sp. nov. LDG1-06 isolated from lichen.</title>
        <authorList>
            <person name="Saeng-In P."/>
            <person name="Phongsopitanun W."/>
            <person name="Kanchanasin P."/>
            <person name="Yuki M."/>
            <person name="Kudo T."/>
            <person name="Ohkuma M."/>
            <person name="Tanasupawat S."/>
        </authorList>
    </citation>
    <scope>NUCLEOTIDE SEQUENCE [LARGE SCALE GENOMIC DNA]</scope>
    <source>
        <strain evidence="2 3">LDG1-06</strain>
    </source>
</reference>
<dbReference type="Proteomes" id="UP000632138">
    <property type="component" value="Unassembled WGS sequence"/>
</dbReference>
<organism evidence="2 3">
    <name type="scientific">Paractinoplanes ovalisporus</name>
    <dbReference type="NCBI Taxonomy" id="2810368"/>
    <lineage>
        <taxon>Bacteria</taxon>
        <taxon>Bacillati</taxon>
        <taxon>Actinomycetota</taxon>
        <taxon>Actinomycetes</taxon>
        <taxon>Micromonosporales</taxon>
        <taxon>Micromonosporaceae</taxon>
        <taxon>Paractinoplanes</taxon>
    </lineage>
</organism>
<sequence>MQSSNTETEDLVLVDPEPAEPVPAPLILLEPVEGESGMCDADGWCN</sequence>
<gene>
    <name evidence="2" type="ORF">JIG36_30295</name>
</gene>
<comment type="caution">
    <text evidence="2">The sequence shown here is derived from an EMBL/GenBank/DDBJ whole genome shotgun (WGS) entry which is preliminary data.</text>
</comment>
<protein>
    <submittedName>
        <fullName evidence="2">Uncharacterized protein</fullName>
    </submittedName>
</protein>
<dbReference type="RefSeq" id="WP_203379798.1">
    <property type="nucleotide sequence ID" value="NZ_JAENHP010000012.1"/>
</dbReference>
<evidence type="ECO:0000313" key="2">
    <source>
        <dbReference type="EMBL" id="MBM2619809.1"/>
    </source>
</evidence>
<keyword evidence="3" id="KW-1185">Reference proteome</keyword>
<feature type="region of interest" description="Disordered" evidence="1">
    <location>
        <begin position="1"/>
        <end position="22"/>
    </location>
</feature>
<accession>A0ABS2AIZ3</accession>
<dbReference type="EMBL" id="JAENHP010000012">
    <property type="protein sequence ID" value="MBM2619809.1"/>
    <property type="molecule type" value="Genomic_DNA"/>
</dbReference>
<name>A0ABS2AIZ3_9ACTN</name>
<proteinExistence type="predicted"/>
<evidence type="ECO:0000313" key="3">
    <source>
        <dbReference type="Proteomes" id="UP000632138"/>
    </source>
</evidence>